<dbReference type="InterPro" id="IPR003439">
    <property type="entry name" value="ABC_transporter-like_ATP-bd"/>
</dbReference>
<dbReference type="InterPro" id="IPR017871">
    <property type="entry name" value="ABC_transporter-like_CS"/>
</dbReference>
<dbReference type="EMBL" id="JBHTOQ010000054">
    <property type="protein sequence ID" value="MFD1483412.1"/>
    <property type="molecule type" value="Genomic_DNA"/>
</dbReference>
<organism evidence="5 6">
    <name type="scientific">Paracoccus nototheniae</name>
    <dbReference type="NCBI Taxonomy" id="2489002"/>
    <lineage>
        <taxon>Bacteria</taxon>
        <taxon>Pseudomonadati</taxon>
        <taxon>Pseudomonadota</taxon>
        <taxon>Alphaproteobacteria</taxon>
        <taxon>Rhodobacterales</taxon>
        <taxon>Paracoccaceae</taxon>
        <taxon>Paracoccus</taxon>
    </lineage>
</organism>
<comment type="caution">
    <text evidence="5">The sequence shown here is derived from an EMBL/GenBank/DDBJ whole genome shotgun (WGS) entry which is preliminary data.</text>
</comment>
<dbReference type="GO" id="GO:0005524">
    <property type="term" value="F:ATP binding"/>
    <property type="evidence" value="ECO:0007669"/>
    <property type="project" value="UniProtKB-KW"/>
</dbReference>
<keyword evidence="3 5" id="KW-0067">ATP-binding</keyword>
<dbReference type="PANTHER" id="PTHR43776">
    <property type="entry name" value="TRANSPORT ATP-BINDING PROTEIN"/>
    <property type="match status" value="1"/>
</dbReference>
<dbReference type="InterPro" id="IPR027417">
    <property type="entry name" value="P-loop_NTPase"/>
</dbReference>
<dbReference type="SMART" id="SM00382">
    <property type="entry name" value="AAA"/>
    <property type="match status" value="1"/>
</dbReference>
<proteinExistence type="predicted"/>
<dbReference type="PROSITE" id="PS00211">
    <property type="entry name" value="ABC_TRANSPORTER_1"/>
    <property type="match status" value="1"/>
</dbReference>
<reference evidence="6" key="1">
    <citation type="journal article" date="2019" name="Int. J. Syst. Evol. Microbiol.">
        <title>The Global Catalogue of Microorganisms (GCM) 10K type strain sequencing project: providing services to taxonomists for standard genome sequencing and annotation.</title>
        <authorList>
            <consortium name="The Broad Institute Genomics Platform"/>
            <consortium name="The Broad Institute Genome Sequencing Center for Infectious Disease"/>
            <person name="Wu L."/>
            <person name="Ma J."/>
        </authorList>
    </citation>
    <scope>NUCLEOTIDE SEQUENCE [LARGE SCALE GENOMIC DNA]</scope>
    <source>
        <strain evidence="6">CCM 8875</strain>
    </source>
</reference>
<keyword evidence="2" id="KW-0547">Nucleotide-binding</keyword>
<accession>A0ABW4E0F9</accession>
<sequence>MARFCPPPQEGNGRLCRKMALPMLEAQGIAVAQGRRILIQGLDLTIPRGECVGLSGPSGAGKTTVGRALACLHPLAGGRLTLDGQPPGKGLWPVQYLHQDPLVAMNPRWTLDRILREAGPPRDDLRTALGADLPAERFPHELSGGQLQRLSILRGLMARPRVLIADEITAALDPVSQALMWRVLLDVCRATGMGLLAISHDDALLARISGRSMAIA</sequence>
<evidence type="ECO:0000256" key="3">
    <source>
        <dbReference type="ARBA" id="ARBA00022840"/>
    </source>
</evidence>
<protein>
    <submittedName>
        <fullName evidence="5">ABC transporter ATP-binding protein</fullName>
    </submittedName>
</protein>
<dbReference type="SUPFAM" id="SSF52540">
    <property type="entry name" value="P-loop containing nucleoside triphosphate hydrolases"/>
    <property type="match status" value="1"/>
</dbReference>
<dbReference type="PANTHER" id="PTHR43776:SF5">
    <property type="entry name" value="ATPASE COMPONENT OF ABC-TYPE TRANSPORT SYSTEM"/>
    <property type="match status" value="1"/>
</dbReference>
<evidence type="ECO:0000313" key="5">
    <source>
        <dbReference type="EMBL" id="MFD1483412.1"/>
    </source>
</evidence>
<evidence type="ECO:0000256" key="1">
    <source>
        <dbReference type="ARBA" id="ARBA00022448"/>
    </source>
</evidence>
<gene>
    <name evidence="5" type="ORF">ACFQ5P_19130</name>
</gene>
<name>A0ABW4E0F9_9RHOB</name>
<dbReference type="InterPro" id="IPR003593">
    <property type="entry name" value="AAA+_ATPase"/>
</dbReference>
<feature type="domain" description="ABC transporter" evidence="4">
    <location>
        <begin position="24"/>
        <end position="216"/>
    </location>
</feature>
<evidence type="ECO:0000259" key="4">
    <source>
        <dbReference type="PROSITE" id="PS50893"/>
    </source>
</evidence>
<keyword evidence="6" id="KW-1185">Reference proteome</keyword>
<keyword evidence="1" id="KW-0813">Transport</keyword>
<dbReference type="Proteomes" id="UP001597302">
    <property type="component" value="Unassembled WGS sequence"/>
</dbReference>
<evidence type="ECO:0000256" key="2">
    <source>
        <dbReference type="ARBA" id="ARBA00022741"/>
    </source>
</evidence>
<dbReference type="Pfam" id="PF00005">
    <property type="entry name" value="ABC_tran"/>
    <property type="match status" value="1"/>
</dbReference>
<dbReference type="InterPro" id="IPR050319">
    <property type="entry name" value="ABC_transp_ATP-bind"/>
</dbReference>
<evidence type="ECO:0000313" key="6">
    <source>
        <dbReference type="Proteomes" id="UP001597302"/>
    </source>
</evidence>
<dbReference type="PROSITE" id="PS50893">
    <property type="entry name" value="ABC_TRANSPORTER_2"/>
    <property type="match status" value="1"/>
</dbReference>
<dbReference type="Gene3D" id="3.40.50.300">
    <property type="entry name" value="P-loop containing nucleotide triphosphate hydrolases"/>
    <property type="match status" value="1"/>
</dbReference>
<dbReference type="RefSeq" id="WP_165571151.1">
    <property type="nucleotide sequence ID" value="NZ_CBCSAJ010000043.1"/>
</dbReference>